<evidence type="ECO:0000256" key="2">
    <source>
        <dbReference type="ARBA" id="ARBA00022692"/>
    </source>
</evidence>
<dbReference type="InterPro" id="IPR019402">
    <property type="entry name" value="CWH43_N"/>
</dbReference>
<keyword evidence="4 5" id="KW-0472">Membrane</keyword>
<proteinExistence type="predicted"/>
<dbReference type="RefSeq" id="XP_008864406.1">
    <property type="nucleotide sequence ID" value="XM_008866184.1"/>
</dbReference>
<dbReference type="GeneID" id="20079665"/>
<protein>
    <recommendedName>
        <fullName evidence="6">CWH43-like N-terminal domain-containing protein</fullName>
    </recommendedName>
</protein>
<feature type="transmembrane region" description="Helical" evidence="5">
    <location>
        <begin position="55"/>
        <end position="78"/>
    </location>
</feature>
<feature type="transmembrane region" description="Helical" evidence="5">
    <location>
        <begin position="132"/>
        <end position="151"/>
    </location>
</feature>
<evidence type="ECO:0000256" key="3">
    <source>
        <dbReference type="ARBA" id="ARBA00022989"/>
    </source>
</evidence>
<comment type="subcellular location">
    <subcellularLocation>
        <location evidence="1">Endomembrane system</location>
        <topology evidence="1">Multi-pass membrane protein</topology>
    </subcellularLocation>
</comment>
<evidence type="ECO:0000256" key="5">
    <source>
        <dbReference type="SAM" id="Phobius"/>
    </source>
</evidence>
<evidence type="ECO:0000256" key="1">
    <source>
        <dbReference type="ARBA" id="ARBA00004127"/>
    </source>
</evidence>
<name>A0A024UIR7_9STRA</name>
<sequence>MSTVAAALRRWSPILAPFFTVATLIICIVITKTKDIYVGSLAWPYFSDMGRDDPAYYVFATGLCLTALFLALTWIFNYQHQIDMLTQPNSKATPALSRCSFAASAMGAVATIGLPILSIYRVSYDHPEIHNYAAYFFFIFQAAAVLLNTYVTRRILVLATSSPHGTFPVGGLRTTWRIQLVFALCFLVAFVLYIPVGLAIVCSFERLTIVKCLSEGLGADYCTTTMRFDDTYTKLYDYSNCGGINQLRSASQLVCILTLVGYALSFVTHEEVAQTGHSIAAPSAAV</sequence>
<dbReference type="VEuPathDB" id="FungiDB:H310_02615"/>
<organism evidence="7">
    <name type="scientific">Aphanomyces invadans</name>
    <dbReference type="NCBI Taxonomy" id="157072"/>
    <lineage>
        <taxon>Eukaryota</taxon>
        <taxon>Sar</taxon>
        <taxon>Stramenopiles</taxon>
        <taxon>Oomycota</taxon>
        <taxon>Saprolegniomycetes</taxon>
        <taxon>Saprolegniales</taxon>
        <taxon>Verrucalvaceae</taxon>
        <taxon>Aphanomyces</taxon>
    </lineage>
</organism>
<feature type="transmembrane region" description="Helical" evidence="5">
    <location>
        <begin position="99"/>
        <end position="120"/>
    </location>
</feature>
<dbReference type="AlphaFoldDB" id="A0A024UIR7"/>
<feature type="transmembrane region" description="Helical" evidence="5">
    <location>
        <begin position="12"/>
        <end position="31"/>
    </location>
</feature>
<dbReference type="Pfam" id="PF10277">
    <property type="entry name" value="Frag1"/>
    <property type="match status" value="1"/>
</dbReference>
<dbReference type="PANTHER" id="PTHR21324:SF2">
    <property type="entry name" value="EG:22E5.9 PROTEIN"/>
    <property type="match status" value="1"/>
</dbReference>
<evidence type="ECO:0000256" key="4">
    <source>
        <dbReference type="ARBA" id="ARBA00023136"/>
    </source>
</evidence>
<keyword evidence="2 5" id="KW-0812">Transmembrane</keyword>
<accession>A0A024UIR7</accession>
<dbReference type="PANTHER" id="PTHR21324">
    <property type="entry name" value="FASTING-INDUCIBLE INTEGRAL MEMBRANE PROTEIN TM6P1-RELATED"/>
    <property type="match status" value="1"/>
</dbReference>
<dbReference type="OrthoDB" id="191706at2759"/>
<evidence type="ECO:0000259" key="6">
    <source>
        <dbReference type="Pfam" id="PF10277"/>
    </source>
</evidence>
<dbReference type="eggNOG" id="ENOG502S0YF">
    <property type="taxonomic scope" value="Eukaryota"/>
</dbReference>
<dbReference type="EMBL" id="KI913955">
    <property type="protein sequence ID" value="ETW06331.1"/>
    <property type="molecule type" value="Genomic_DNA"/>
</dbReference>
<evidence type="ECO:0000313" key="7">
    <source>
        <dbReference type="EMBL" id="ETW06331.1"/>
    </source>
</evidence>
<dbReference type="GO" id="GO:0012505">
    <property type="term" value="C:endomembrane system"/>
    <property type="evidence" value="ECO:0007669"/>
    <property type="project" value="UniProtKB-SubCell"/>
</dbReference>
<feature type="domain" description="CWH43-like N-terminal" evidence="6">
    <location>
        <begin position="13"/>
        <end position="196"/>
    </location>
</feature>
<feature type="transmembrane region" description="Helical" evidence="5">
    <location>
        <begin position="180"/>
        <end position="201"/>
    </location>
</feature>
<reference evidence="7" key="1">
    <citation type="submission" date="2013-12" db="EMBL/GenBank/DDBJ databases">
        <title>The Genome Sequence of Aphanomyces invadans NJM9701.</title>
        <authorList>
            <consortium name="The Broad Institute Genomics Platform"/>
            <person name="Russ C."/>
            <person name="Tyler B."/>
            <person name="van West P."/>
            <person name="Dieguez-Uribeondo J."/>
            <person name="Young S.K."/>
            <person name="Zeng Q."/>
            <person name="Gargeya S."/>
            <person name="Fitzgerald M."/>
            <person name="Abouelleil A."/>
            <person name="Alvarado L."/>
            <person name="Chapman S.B."/>
            <person name="Gainer-Dewar J."/>
            <person name="Goldberg J."/>
            <person name="Griggs A."/>
            <person name="Gujja S."/>
            <person name="Hansen M."/>
            <person name="Howarth C."/>
            <person name="Imamovic A."/>
            <person name="Ireland A."/>
            <person name="Larimer J."/>
            <person name="McCowan C."/>
            <person name="Murphy C."/>
            <person name="Pearson M."/>
            <person name="Poon T.W."/>
            <person name="Priest M."/>
            <person name="Roberts A."/>
            <person name="Saif S."/>
            <person name="Shea T."/>
            <person name="Sykes S."/>
            <person name="Wortman J."/>
            <person name="Nusbaum C."/>
            <person name="Birren B."/>
        </authorList>
    </citation>
    <scope>NUCLEOTIDE SEQUENCE [LARGE SCALE GENOMIC DNA]</scope>
    <source>
        <strain evidence="7">NJM9701</strain>
    </source>
</reference>
<keyword evidence="3 5" id="KW-1133">Transmembrane helix</keyword>
<dbReference type="InterPro" id="IPR050911">
    <property type="entry name" value="DRAM/TMEM150_Autophagy_Mod"/>
</dbReference>
<gene>
    <name evidence="7" type="ORF">H310_02615</name>
</gene>